<dbReference type="VEuPathDB" id="VectorBase:AMEM005186"/>
<feature type="transmembrane region" description="Helical" evidence="14">
    <location>
        <begin position="271"/>
        <end position="294"/>
    </location>
</feature>
<evidence type="ECO:0000256" key="8">
    <source>
        <dbReference type="ARBA" id="ARBA00022882"/>
    </source>
</evidence>
<organism evidence="16 17">
    <name type="scientific">Anopheles merus</name>
    <name type="common">Mosquito</name>
    <dbReference type="NCBI Taxonomy" id="30066"/>
    <lineage>
        <taxon>Eukaryota</taxon>
        <taxon>Metazoa</taxon>
        <taxon>Ecdysozoa</taxon>
        <taxon>Arthropoda</taxon>
        <taxon>Hexapoda</taxon>
        <taxon>Insecta</taxon>
        <taxon>Pterygota</taxon>
        <taxon>Neoptera</taxon>
        <taxon>Endopterygota</taxon>
        <taxon>Diptera</taxon>
        <taxon>Nematocera</taxon>
        <taxon>Culicoidea</taxon>
        <taxon>Culicidae</taxon>
        <taxon>Anophelinae</taxon>
        <taxon>Anopheles</taxon>
    </lineage>
</organism>
<dbReference type="Pfam" id="PF00520">
    <property type="entry name" value="Ion_trans"/>
    <property type="match status" value="3"/>
</dbReference>
<keyword evidence="2" id="KW-0813">Transport</keyword>
<feature type="transmembrane region" description="Helical" evidence="14">
    <location>
        <begin position="111"/>
        <end position="129"/>
    </location>
</feature>
<keyword evidence="4" id="KW-0107">Calcium channel</keyword>
<keyword evidence="11 14" id="KW-0472">Membrane</keyword>
<dbReference type="InterPro" id="IPR027359">
    <property type="entry name" value="Volt_channel_dom_sf"/>
</dbReference>
<keyword evidence="5 14" id="KW-0812">Transmembrane</keyword>
<dbReference type="Gene3D" id="1.20.120.350">
    <property type="entry name" value="Voltage-gated potassium channels. Chain C"/>
    <property type="match status" value="1"/>
</dbReference>
<dbReference type="Pfam" id="PF08763">
    <property type="entry name" value="Ca_chan_IQ"/>
    <property type="match status" value="1"/>
</dbReference>
<dbReference type="AlphaFoldDB" id="A0A182UX72"/>
<comment type="subcellular location">
    <subcellularLocation>
        <location evidence="1">Membrane</location>
        <topology evidence="1">Multi-pass membrane protein</topology>
    </subcellularLocation>
</comment>
<feature type="domain" description="Voltage-dependent calcium channel alpha-1 subunit IQ" evidence="15">
    <location>
        <begin position="429"/>
        <end position="463"/>
    </location>
</feature>
<evidence type="ECO:0000256" key="1">
    <source>
        <dbReference type="ARBA" id="ARBA00004141"/>
    </source>
</evidence>
<feature type="transmembrane region" description="Helical" evidence="14">
    <location>
        <begin position="34"/>
        <end position="57"/>
    </location>
</feature>
<dbReference type="GO" id="GO:0098703">
    <property type="term" value="P:calcium ion import across plasma membrane"/>
    <property type="evidence" value="ECO:0007669"/>
    <property type="project" value="TreeGrafter"/>
</dbReference>
<keyword evidence="8" id="KW-0851">Voltage-gated channel</keyword>
<sequence>MQEAECQLLYVSIDSHEEDSGPIHNFRPIVAAYYIIYIIIIAFFMVNIFVGFVIVTFQNEGEQEYKNCDLDKNQRNCIEFALKAKPIRRYIPKHRIQYKVWWFVTSQPFEYMIFVLIMINTITLSMKFYRQPEIYTEVLDLLNLIFTAVFALEFVFKLAAFRFKNYFGDAWNVFDFIIVLGSFIDIVYSEVNISKGMKVFGKIAMDDETSIHRNNNFQTFPQAVLVLFRSATGEAWQDIMLDCSARPGEVNCDAKSDDAGSPEGCGSNIAFPYFISFYVLCSFLIINLFVAVIMDNFDYLTRDWSILGPHHLDEFVRLWSEYDPDAKGRIKHLDVVTLLRKISPPLGFGKLCPHRVACKRLVSMNMPLNSDGTVLFNATLFAVVRTSLKIKTEGNIDDANAELRNTIKQIWKRTNPKLLDQVVPPPGVDDEVTVGKFYATFLIQDYFRRFKKRKENDSKLNSDQNKRRTMTLQAGLRTLHEAGPELKRAISGNLEEIGDDNPEPSHRRNHTLFGNVWSSIRRPGPFGSKQKWNSNNNKMSATSMAASAAMHTVLSGPNDGSSQTEMKPKHNCVNSSNTYNHVAESILHAVHDEPIGRNYGNGLNIGNPGHTGDIPLRSLVLDDSSILKRANVNANIGSHSKLYSQINDNQVANFEEDRLIHSTPSSPQETHKLSAEVIGSAESLVGRVLAQQGLGKYCDLDLVHCAQMEMQEALDMTQEEMDLAAHELMLEERFKRKNYAPVKGQPKRGTNTRKNKNQQPLL</sequence>
<feature type="region of interest" description="Disordered" evidence="13">
    <location>
        <begin position="736"/>
        <end position="762"/>
    </location>
</feature>
<protein>
    <recommendedName>
        <fullName evidence="15">Voltage-dependent calcium channel alpha-1 subunit IQ domain-containing protein</fullName>
    </recommendedName>
</protein>
<dbReference type="VEuPathDB" id="VectorBase:AMEM21_008251"/>
<evidence type="ECO:0000256" key="4">
    <source>
        <dbReference type="ARBA" id="ARBA00022673"/>
    </source>
</evidence>
<evidence type="ECO:0000256" key="5">
    <source>
        <dbReference type="ARBA" id="ARBA00022692"/>
    </source>
</evidence>
<evidence type="ECO:0000256" key="12">
    <source>
        <dbReference type="ARBA" id="ARBA00023303"/>
    </source>
</evidence>
<evidence type="ECO:0000313" key="17">
    <source>
        <dbReference type="Proteomes" id="UP000075903"/>
    </source>
</evidence>
<dbReference type="InterPro" id="IPR031649">
    <property type="entry name" value="GPHH_dom"/>
</dbReference>
<proteinExistence type="predicted"/>
<evidence type="ECO:0000256" key="9">
    <source>
        <dbReference type="ARBA" id="ARBA00022989"/>
    </source>
</evidence>
<dbReference type="EnsemblMetazoa" id="AMEM005186-RA">
    <property type="protein sequence ID" value="AMEM005186-PA"/>
    <property type="gene ID" value="AMEM005186"/>
</dbReference>
<evidence type="ECO:0000256" key="6">
    <source>
        <dbReference type="ARBA" id="ARBA00022737"/>
    </source>
</evidence>
<keyword evidence="6" id="KW-0677">Repeat</keyword>
<dbReference type="Proteomes" id="UP000075903">
    <property type="component" value="Unassembled WGS sequence"/>
</dbReference>
<evidence type="ECO:0000256" key="11">
    <source>
        <dbReference type="ARBA" id="ARBA00023136"/>
    </source>
</evidence>
<keyword evidence="9 14" id="KW-1133">Transmembrane helix</keyword>
<dbReference type="SMART" id="SM01062">
    <property type="entry name" value="Ca_chan_IQ"/>
    <property type="match status" value="1"/>
</dbReference>
<keyword evidence="17" id="KW-1185">Reference proteome</keyword>
<evidence type="ECO:0000256" key="10">
    <source>
        <dbReference type="ARBA" id="ARBA00023065"/>
    </source>
</evidence>
<keyword evidence="10" id="KW-0406">Ion transport</keyword>
<dbReference type="InterPro" id="IPR014873">
    <property type="entry name" value="VDCC_a1su_IQ"/>
</dbReference>
<evidence type="ECO:0000259" key="15">
    <source>
        <dbReference type="SMART" id="SM01062"/>
    </source>
</evidence>
<evidence type="ECO:0000313" key="16">
    <source>
        <dbReference type="EnsemblMetazoa" id="AMEM005186-PA"/>
    </source>
</evidence>
<dbReference type="Pfam" id="PF16905">
    <property type="entry name" value="GPHH"/>
    <property type="match status" value="1"/>
</dbReference>
<dbReference type="Gene3D" id="1.10.287.70">
    <property type="match status" value="1"/>
</dbReference>
<feature type="transmembrane region" description="Helical" evidence="14">
    <location>
        <begin position="141"/>
        <end position="159"/>
    </location>
</feature>
<dbReference type="SUPFAM" id="SSF81324">
    <property type="entry name" value="Voltage-gated potassium channels"/>
    <property type="match status" value="1"/>
</dbReference>
<dbReference type="PANTHER" id="PTHR45628:SF1">
    <property type="entry name" value="VOLTAGE-DEPENDENT CALCIUM CHANNEL TYPE D SUBUNIT ALPHA-1"/>
    <property type="match status" value="1"/>
</dbReference>
<dbReference type="GO" id="GO:0005891">
    <property type="term" value="C:voltage-gated calcium channel complex"/>
    <property type="evidence" value="ECO:0007669"/>
    <property type="project" value="TreeGrafter"/>
</dbReference>
<accession>A0A182UX72</accession>
<evidence type="ECO:0000256" key="2">
    <source>
        <dbReference type="ARBA" id="ARBA00022448"/>
    </source>
</evidence>
<dbReference type="STRING" id="30066.A0A182UX72"/>
<dbReference type="FunFam" id="1.10.238.10:FF:000063">
    <property type="entry name" value="Voltage-dependent N-type calcium channel subunit alpha"/>
    <property type="match status" value="1"/>
</dbReference>
<keyword evidence="12" id="KW-0407">Ion channel</keyword>
<evidence type="ECO:0000256" key="14">
    <source>
        <dbReference type="SAM" id="Phobius"/>
    </source>
</evidence>
<dbReference type="GO" id="GO:0008331">
    <property type="term" value="F:high voltage-gated calcium channel activity"/>
    <property type="evidence" value="ECO:0007669"/>
    <property type="project" value="TreeGrafter"/>
</dbReference>
<dbReference type="InterPro" id="IPR005821">
    <property type="entry name" value="Ion_trans_dom"/>
</dbReference>
<evidence type="ECO:0000256" key="7">
    <source>
        <dbReference type="ARBA" id="ARBA00022837"/>
    </source>
</evidence>
<feature type="transmembrane region" description="Helical" evidence="14">
    <location>
        <begin position="171"/>
        <end position="188"/>
    </location>
</feature>
<dbReference type="PANTHER" id="PTHR45628">
    <property type="entry name" value="VOLTAGE-DEPENDENT CALCIUM CHANNEL TYPE A SUBUNIT ALPHA-1"/>
    <property type="match status" value="1"/>
</dbReference>
<reference evidence="16" key="1">
    <citation type="submission" date="2020-05" db="UniProtKB">
        <authorList>
            <consortium name="EnsemblMetazoa"/>
        </authorList>
    </citation>
    <scope>IDENTIFICATION</scope>
    <source>
        <strain evidence="16">MAF</strain>
    </source>
</reference>
<dbReference type="Gene3D" id="6.10.250.2180">
    <property type="match status" value="1"/>
</dbReference>
<evidence type="ECO:0000256" key="3">
    <source>
        <dbReference type="ARBA" id="ARBA00022568"/>
    </source>
</evidence>
<keyword evidence="3" id="KW-0109">Calcium transport</keyword>
<name>A0A182UX72_ANOME</name>
<evidence type="ECO:0000256" key="13">
    <source>
        <dbReference type="SAM" id="MobiDB-lite"/>
    </source>
</evidence>
<dbReference type="InterPro" id="IPR050599">
    <property type="entry name" value="VDCC_alpha-1_subunit"/>
</dbReference>
<keyword evidence="7" id="KW-0106">Calcium</keyword>